<protein>
    <submittedName>
        <fullName evidence="2">Uncharacterized protein</fullName>
    </submittedName>
</protein>
<evidence type="ECO:0000313" key="2">
    <source>
        <dbReference type="EMBL" id="KAH9628381.1"/>
    </source>
</evidence>
<comment type="caution">
    <text evidence="2">The sequence shown here is derived from an EMBL/GenBank/DDBJ whole genome shotgun (WGS) entry which is preliminary data.</text>
</comment>
<sequence>MLHIYADDDISSIVDDKDDTKDRSYDSLEKLHGLTVLEDDNMGDDEDLMDTGDDAESGDWYPDYDKRAQHVSTFVFNYIVSFNFILWILVHVTRR</sequence>
<keyword evidence="1" id="KW-1133">Transmembrane helix</keyword>
<proteinExistence type="predicted"/>
<reference evidence="2" key="1">
    <citation type="journal article" date="2021" name="G3 (Bethesda)">
        <title>Genome and transcriptome analysis of the beet armyworm Spodoptera exigua reveals targets for pest control. .</title>
        <authorList>
            <person name="Simon S."/>
            <person name="Breeschoten T."/>
            <person name="Jansen H.J."/>
            <person name="Dirks R.P."/>
            <person name="Schranz M.E."/>
            <person name="Ros V.I.D."/>
        </authorList>
    </citation>
    <scope>NUCLEOTIDE SEQUENCE</scope>
    <source>
        <strain evidence="2">TB_SE_WUR_2020</strain>
    </source>
</reference>
<dbReference type="EMBL" id="JACEFF010000914">
    <property type="protein sequence ID" value="KAH9628381.1"/>
    <property type="molecule type" value="Genomic_DNA"/>
</dbReference>
<accession>A0A922S813</accession>
<keyword evidence="1" id="KW-0472">Membrane</keyword>
<evidence type="ECO:0000313" key="3">
    <source>
        <dbReference type="Proteomes" id="UP000814243"/>
    </source>
</evidence>
<dbReference type="AlphaFoldDB" id="A0A922S813"/>
<dbReference type="Proteomes" id="UP000814243">
    <property type="component" value="Unassembled WGS sequence"/>
</dbReference>
<name>A0A922S813_SPOEX</name>
<gene>
    <name evidence="2" type="ORF">HF086_015911</name>
</gene>
<keyword evidence="1" id="KW-0812">Transmembrane</keyword>
<feature type="transmembrane region" description="Helical" evidence="1">
    <location>
        <begin position="71"/>
        <end position="90"/>
    </location>
</feature>
<organism evidence="2 3">
    <name type="scientific">Spodoptera exigua</name>
    <name type="common">Beet armyworm</name>
    <name type="synonym">Noctua fulgens</name>
    <dbReference type="NCBI Taxonomy" id="7107"/>
    <lineage>
        <taxon>Eukaryota</taxon>
        <taxon>Metazoa</taxon>
        <taxon>Ecdysozoa</taxon>
        <taxon>Arthropoda</taxon>
        <taxon>Hexapoda</taxon>
        <taxon>Insecta</taxon>
        <taxon>Pterygota</taxon>
        <taxon>Neoptera</taxon>
        <taxon>Endopterygota</taxon>
        <taxon>Lepidoptera</taxon>
        <taxon>Glossata</taxon>
        <taxon>Ditrysia</taxon>
        <taxon>Noctuoidea</taxon>
        <taxon>Noctuidae</taxon>
        <taxon>Amphipyrinae</taxon>
        <taxon>Spodoptera</taxon>
    </lineage>
</organism>
<evidence type="ECO:0000256" key="1">
    <source>
        <dbReference type="SAM" id="Phobius"/>
    </source>
</evidence>